<dbReference type="AlphaFoldDB" id="A0A9W7BRM6"/>
<evidence type="ECO:0000256" key="1">
    <source>
        <dbReference type="ARBA" id="ARBA00004173"/>
    </source>
</evidence>
<comment type="subcellular location">
    <subcellularLocation>
        <location evidence="1 5">Mitochondrion</location>
    </subcellularLocation>
</comment>
<evidence type="ECO:0000256" key="2">
    <source>
        <dbReference type="ARBA" id="ARBA00007347"/>
    </source>
</evidence>
<protein>
    <recommendedName>
        <fullName evidence="5">COX assembly mitochondrial protein</fullName>
    </recommendedName>
</protein>
<dbReference type="PANTHER" id="PTHR22977">
    <property type="entry name" value="COX ASSEMBLY MITOCHONDRIAL PROTEIN"/>
    <property type="match status" value="1"/>
</dbReference>
<sequence length="85" mass="10052">MHPPLKRPHPDCQSVIRALEICHSTKPYLKFLGACNDEKASIDICFRNEKQRVRKQNMDKARKKDMEFEKEWQEIKSELNVGKIP</sequence>
<evidence type="ECO:0000256" key="5">
    <source>
        <dbReference type="RuleBase" id="RU364104"/>
    </source>
</evidence>
<keyword evidence="4" id="KW-1015">Disulfide bond</keyword>
<organism evidence="6 7">
    <name type="scientific">Triparma laevis f. inornata</name>
    <dbReference type="NCBI Taxonomy" id="1714386"/>
    <lineage>
        <taxon>Eukaryota</taxon>
        <taxon>Sar</taxon>
        <taxon>Stramenopiles</taxon>
        <taxon>Ochrophyta</taxon>
        <taxon>Bolidophyceae</taxon>
        <taxon>Parmales</taxon>
        <taxon>Triparmaceae</taxon>
        <taxon>Triparma</taxon>
    </lineage>
</organism>
<dbReference type="Pfam" id="PF08583">
    <property type="entry name" value="Cmc1"/>
    <property type="match status" value="1"/>
</dbReference>
<dbReference type="PANTHER" id="PTHR22977:SF1">
    <property type="entry name" value="COX ASSEMBLY MITOCHONDRIAL PROTEIN 2 HOMOLOG"/>
    <property type="match status" value="1"/>
</dbReference>
<comment type="similarity">
    <text evidence="2 5">Belongs to the CMC family.</text>
</comment>
<keyword evidence="3 5" id="KW-0496">Mitochondrion</keyword>
<proteinExistence type="inferred from homology"/>
<dbReference type="EMBL" id="BLQM01000505">
    <property type="protein sequence ID" value="GMH92805.1"/>
    <property type="molecule type" value="Genomic_DNA"/>
</dbReference>
<dbReference type="InterPro" id="IPR013892">
    <property type="entry name" value="Cyt_c_biogenesis_Cmc1-like"/>
</dbReference>
<evidence type="ECO:0000256" key="4">
    <source>
        <dbReference type="ARBA" id="ARBA00023157"/>
    </source>
</evidence>
<gene>
    <name evidence="6" type="ORF">TL16_g12456</name>
</gene>
<evidence type="ECO:0000313" key="7">
    <source>
        <dbReference type="Proteomes" id="UP001162640"/>
    </source>
</evidence>
<evidence type="ECO:0000313" key="6">
    <source>
        <dbReference type="EMBL" id="GMH92805.1"/>
    </source>
</evidence>
<accession>A0A9W7BRM6</accession>
<dbReference type="GO" id="GO:0005739">
    <property type="term" value="C:mitochondrion"/>
    <property type="evidence" value="ECO:0007669"/>
    <property type="project" value="UniProtKB-SubCell"/>
</dbReference>
<dbReference type="Proteomes" id="UP001162640">
    <property type="component" value="Unassembled WGS sequence"/>
</dbReference>
<comment type="caution">
    <text evidence="6">The sequence shown here is derived from an EMBL/GenBank/DDBJ whole genome shotgun (WGS) entry which is preliminary data.</text>
</comment>
<name>A0A9W7BRM6_9STRA</name>
<evidence type="ECO:0000256" key="3">
    <source>
        <dbReference type="ARBA" id="ARBA00023128"/>
    </source>
</evidence>
<reference evidence="7" key="1">
    <citation type="journal article" date="2023" name="Commun. Biol.">
        <title>Genome analysis of Parmales, the sister group of diatoms, reveals the evolutionary specialization of diatoms from phago-mixotrophs to photoautotrophs.</title>
        <authorList>
            <person name="Ban H."/>
            <person name="Sato S."/>
            <person name="Yoshikawa S."/>
            <person name="Yamada K."/>
            <person name="Nakamura Y."/>
            <person name="Ichinomiya M."/>
            <person name="Sato N."/>
            <person name="Blanc-Mathieu R."/>
            <person name="Endo H."/>
            <person name="Kuwata A."/>
            <person name="Ogata H."/>
        </authorList>
    </citation>
    <scope>NUCLEOTIDE SEQUENCE [LARGE SCALE GENOMIC DNA]</scope>
</reference>